<feature type="domain" description="Rhodanese" evidence="1">
    <location>
        <begin position="18"/>
        <end position="105"/>
    </location>
</feature>
<dbReference type="EMBL" id="LT796768">
    <property type="protein sequence ID" value="SKB06902.1"/>
    <property type="molecule type" value="Genomic_DNA"/>
</dbReference>
<keyword evidence="3" id="KW-1185">Reference proteome</keyword>
<keyword evidence="2" id="KW-0808">Transferase</keyword>
<gene>
    <name evidence="2" type="ORF">SAMN06295964_1475</name>
</gene>
<reference evidence="3" key="1">
    <citation type="submission" date="2017-02" db="EMBL/GenBank/DDBJ databases">
        <authorList>
            <person name="Varghese N."/>
            <person name="Submissions S."/>
        </authorList>
    </citation>
    <scope>NUCLEOTIDE SEQUENCE [LARGE SCALE GENOMIC DNA]</scope>
    <source>
        <strain evidence="3">9H-4</strain>
    </source>
</reference>
<dbReference type="PANTHER" id="PTHR43031:SF1">
    <property type="entry name" value="PYRIDINE NUCLEOTIDE-DISULPHIDE OXIDOREDUCTASE"/>
    <property type="match status" value="1"/>
</dbReference>
<dbReference type="RefSeq" id="WP_078699552.1">
    <property type="nucleotide sequence ID" value="NZ_LT796768.1"/>
</dbReference>
<dbReference type="InterPro" id="IPR050229">
    <property type="entry name" value="GlpE_sulfurtransferase"/>
</dbReference>
<evidence type="ECO:0000313" key="2">
    <source>
        <dbReference type="EMBL" id="SKB06902.1"/>
    </source>
</evidence>
<sequence length="105" mass="11380">MSDFHVPHVTVAEVPDPLPPDWVVLDVREPHEWAAGHVESALHVPLGQLPLHVGELDPQRPLLVVCHLGHRSARATAWLTSIGHHAVNLEGGMDAWEAAGRPVVA</sequence>
<evidence type="ECO:0000313" key="3">
    <source>
        <dbReference type="Proteomes" id="UP000191040"/>
    </source>
</evidence>
<name>A0A1T4YYP7_9ACTN</name>
<protein>
    <submittedName>
        <fullName evidence="2">Rhodanese-related sulfurtransferase</fullName>
    </submittedName>
</protein>
<dbReference type="OrthoDB" id="9800872at2"/>
<dbReference type="PROSITE" id="PS50206">
    <property type="entry name" value="RHODANESE_3"/>
    <property type="match status" value="1"/>
</dbReference>
<evidence type="ECO:0000259" key="1">
    <source>
        <dbReference type="PROSITE" id="PS50206"/>
    </source>
</evidence>
<dbReference type="Proteomes" id="UP000191040">
    <property type="component" value="Chromosome I"/>
</dbReference>
<accession>A0A1T4YYP7</accession>
<dbReference type="SMART" id="SM00450">
    <property type="entry name" value="RHOD"/>
    <property type="match status" value="1"/>
</dbReference>
<dbReference type="SUPFAM" id="SSF52821">
    <property type="entry name" value="Rhodanese/Cell cycle control phosphatase"/>
    <property type="match status" value="1"/>
</dbReference>
<dbReference type="InterPro" id="IPR036873">
    <property type="entry name" value="Rhodanese-like_dom_sf"/>
</dbReference>
<dbReference type="InterPro" id="IPR001763">
    <property type="entry name" value="Rhodanese-like_dom"/>
</dbReference>
<dbReference type="STRING" id="1736691.SAMN06295964_1475"/>
<dbReference type="Gene3D" id="3.40.250.10">
    <property type="entry name" value="Rhodanese-like domain"/>
    <property type="match status" value="1"/>
</dbReference>
<proteinExistence type="predicted"/>
<dbReference type="PANTHER" id="PTHR43031">
    <property type="entry name" value="FAD-DEPENDENT OXIDOREDUCTASE"/>
    <property type="match status" value="1"/>
</dbReference>
<organism evidence="2 3">
    <name type="scientific">Aeromicrobium choanae</name>
    <dbReference type="NCBI Taxonomy" id="1736691"/>
    <lineage>
        <taxon>Bacteria</taxon>
        <taxon>Bacillati</taxon>
        <taxon>Actinomycetota</taxon>
        <taxon>Actinomycetes</taxon>
        <taxon>Propionibacteriales</taxon>
        <taxon>Nocardioidaceae</taxon>
        <taxon>Aeromicrobium</taxon>
    </lineage>
</organism>
<dbReference type="GO" id="GO:0016740">
    <property type="term" value="F:transferase activity"/>
    <property type="evidence" value="ECO:0007669"/>
    <property type="project" value="UniProtKB-KW"/>
</dbReference>
<dbReference type="AlphaFoldDB" id="A0A1T4YYP7"/>
<dbReference type="CDD" id="cd00158">
    <property type="entry name" value="RHOD"/>
    <property type="match status" value="1"/>
</dbReference>
<dbReference type="Pfam" id="PF00581">
    <property type="entry name" value="Rhodanese"/>
    <property type="match status" value="1"/>
</dbReference>